<evidence type="ECO:0000256" key="1">
    <source>
        <dbReference type="ARBA" id="ARBA00010928"/>
    </source>
</evidence>
<dbReference type="Pfam" id="PF22725">
    <property type="entry name" value="GFO_IDH_MocA_C3"/>
    <property type="match status" value="1"/>
</dbReference>
<evidence type="ECO:0000259" key="11">
    <source>
        <dbReference type="Pfam" id="PF01408"/>
    </source>
</evidence>
<evidence type="ECO:0000259" key="12">
    <source>
        <dbReference type="Pfam" id="PF22725"/>
    </source>
</evidence>
<evidence type="ECO:0000313" key="13">
    <source>
        <dbReference type="EMBL" id="CAG7815029.1"/>
    </source>
</evidence>
<evidence type="ECO:0000256" key="5">
    <source>
        <dbReference type="ARBA" id="ARBA00040603"/>
    </source>
</evidence>
<reference evidence="13" key="1">
    <citation type="submission" date="2021-06" db="EMBL/GenBank/DDBJ databases">
        <authorList>
            <person name="Hodson N. C."/>
            <person name="Mongue J. A."/>
            <person name="Jaron S. K."/>
        </authorList>
    </citation>
    <scope>NUCLEOTIDE SEQUENCE</scope>
</reference>
<dbReference type="EMBL" id="CAJVCH010333615">
    <property type="protein sequence ID" value="CAG7815029.1"/>
    <property type="molecule type" value="Genomic_DNA"/>
</dbReference>
<evidence type="ECO:0000256" key="8">
    <source>
        <dbReference type="ARBA" id="ARBA00043025"/>
    </source>
</evidence>
<dbReference type="Pfam" id="PF01408">
    <property type="entry name" value="GFO_IDH_MocA"/>
    <property type="match status" value="1"/>
</dbReference>
<feature type="domain" description="GFO/IDH/MocA-like oxidoreductase" evidence="12">
    <location>
        <begin position="135"/>
        <end position="250"/>
    </location>
</feature>
<evidence type="ECO:0000256" key="7">
    <source>
        <dbReference type="ARBA" id="ARBA00042988"/>
    </source>
</evidence>
<dbReference type="GO" id="GO:0000166">
    <property type="term" value="F:nucleotide binding"/>
    <property type="evidence" value="ECO:0007669"/>
    <property type="project" value="InterPro"/>
</dbReference>
<dbReference type="EC" id="1.3.1.20" evidence="3"/>
<dbReference type="AlphaFoldDB" id="A0A8J2L433"/>
<comment type="similarity">
    <text evidence="1">Belongs to the Gfo/Idh/MocA family.</text>
</comment>
<evidence type="ECO:0000256" key="9">
    <source>
        <dbReference type="ARBA" id="ARBA00047423"/>
    </source>
</evidence>
<gene>
    <name evidence="13" type="ORF">AFUS01_LOCUS25734</name>
</gene>
<keyword evidence="14" id="KW-1185">Reference proteome</keyword>
<dbReference type="PANTHER" id="PTHR22604:SF105">
    <property type="entry name" value="TRANS-1,2-DIHYDROBENZENE-1,2-DIOL DEHYDROGENASE"/>
    <property type="match status" value="1"/>
</dbReference>
<evidence type="ECO:0000313" key="14">
    <source>
        <dbReference type="Proteomes" id="UP000708208"/>
    </source>
</evidence>
<feature type="domain" description="Gfo/Idh/MocA-like oxidoreductase N-terminal" evidence="11">
    <location>
        <begin position="7"/>
        <end position="124"/>
    </location>
</feature>
<protein>
    <recommendedName>
        <fullName evidence="5">Trans-1,2-dihydrobenzene-1,2-diol dehydrogenase</fullName>
        <ecNumber evidence="4">1.1.1.179</ecNumber>
        <ecNumber evidence="3">1.3.1.20</ecNumber>
    </recommendedName>
    <alternativeName>
        <fullName evidence="8">D-xylose 1-dehydrogenase</fullName>
    </alternativeName>
    <alternativeName>
        <fullName evidence="7">D-xylose-NADP dehydrogenase</fullName>
    </alternativeName>
    <alternativeName>
        <fullName evidence="6">Dimeric dihydrodiol dehydrogenase</fullName>
    </alternativeName>
</protein>
<sequence>MAAGPTRWGVIGAGQISNDWVNAAQTLPKEEHVILAVAARNPDSAATFAKEHDIPKAHKSYEDLFKDPEVDVVYIGTLHTEHIRQVKQALDYGKHVLCEKPLAMNVKETKELVEYARKKNLFFMEAIWSRFFPAYQKLKEELAKGTIGEVYSVIVTMGIQFDEDNWRRDKKNGGGTTLDMGTYTTQLASLVFKDLKPVKILAGGHLNKSGADDSGSSTIIYPNGKTATLINHTGVNLPNDALVVGTKGTLKLRNPFWSATTLETPDGVLEYELPKTDKHMNFWNCTGLSYQVKEVRRCLLAGLTESPEMSLDETVHLAELRESIRKQIGVEYPQD</sequence>
<evidence type="ECO:0000256" key="3">
    <source>
        <dbReference type="ARBA" id="ARBA00038853"/>
    </source>
</evidence>
<dbReference type="InterPro" id="IPR000683">
    <property type="entry name" value="Gfo/Idh/MocA-like_OxRdtase_N"/>
</dbReference>
<dbReference type="PANTHER" id="PTHR22604">
    <property type="entry name" value="OXIDOREDUCTASES"/>
    <property type="match status" value="1"/>
</dbReference>
<evidence type="ECO:0000256" key="4">
    <source>
        <dbReference type="ARBA" id="ARBA00038984"/>
    </source>
</evidence>
<dbReference type="GO" id="GO:0047115">
    <property type="term" value="F:trans-1,2-dihydrobenzene-1,2-diol dehydrogenase activity"/>
    <property type="evidence" value="ECO:0007669"/>
    <property type="project" value="UniProtKB-EC"/>
</dbReference>
<evidence type="ECO:0000256" key="2">
    <source>
        <dbReference type="ARBA" id="ARBA00023002"/>
    </source>
</evidence>
<evidence type="ECO:0000256" key="10">
    <source>
        <dbReference type="ARBA" id="ARBA00049233"/>
    </source>
</evidence>
<dbReference type="OrthoDB" id="2129491at2759"/>
<dbReference type="GO" id="GO:0047837">
    <property type="term" value="F:D-xylose 1-dehydrogenase (NADP+) activity"/>
    <property type="evidence" value="ECO:0007669"/>
    <property type="project" value="UniProtKB-EC"/>
</dbReference>
<comment type="caution">
    <text evidence="13">The sequence shown here is derived from an EMBL/GenBank/DDBJ whole genome shotgun (WGS) entry which is preliminary data.</text>
</comment>
<dbReference type="InterPro" id="IPR050984">
    <property type="entry name" value="Gfo/Idh/MocA_domain"/>
</dbReference>
<evidence type="ECO:0000256" key="6">
    <source>
        <dbReference type="ARBA" id="ARBA00042926"/>
    </source>
</evidence>
<dbReference type="InterPro" id="IPR055170">
    <property type="entry name" value="GFO_IDH_MocA-like_dom"/>
</dbReference>
<organism evidence="13 14">
    <name type="scientific">Allacma fusca</name>
    <dbReference type="NCBI Taxonomy" id="39272"/>
    <lineage>
        <taxon>Eukaryota</taxon>
        <taxon>Metazoa</taxon>
        <taxon>Ecdysozoa</taxon>
        <taxon>Arthropoda</taxon>
        <taxon>Hexapoda</taxon>
        <taxon>Collembola</taxon>
        <taxon>Symphypleona</taxon>
        <taxon>Sminthuridae</taxon>
        <taxon>Allacma</taxon>
    </lineage>
</organism>
<name>A0A8J2L433_9HEXA</name>
<comment type="catalytic activity">
    <reaction evidence="10">
        <text>D-xylose + NADP(+) = D-xylono-1,5-lactone + NADPH + H(+)</text>
        <dbReference type="Rhea" id="RHEA:22000"/>
        <dbReference type="ChEBI" id="CHEBI:15378"/>
        <dbReference type="ChEBI" id="CHEBI:15867"/>
        <dbReference type="ChEBI" id="CHEBI:53455"/>
        <dbReference type="ChEBI" id="CHEBI:57783"/>
        <dbReference type="ChEBI" id="CHEBI:58349"/>
        <dbReference type="EC" id="1.1.1.179"/>
    </reaction>
</comment>
<dbReference type="Proteomes" id="UP000708208">
    <property type="component" value="Unassembled WGS sequence"/>
</dbReference>
<comment type="catalytic activity">
    <reaction evidence="9">
        <text>(1R,2R)-1,2-dihydrobenzene-1,2-diol + NADP(+) = catechol + NADPH + H(+)</text>
        <dbReference type="Rhea" id="RHEA:16729"/>
        <dbReference type="ChEBI" id="CHEBI:10702"/>
        <dbReference type="ChEBI" id="CHEBI:15378"/>
        <dbReference type="ChEBI" id="CHEBI:18135"/>
        <dbReference type="ChEBI" id="CHEBI:57783"/>
        <dbReference type="ChEBI" id="CHEBI:58349"/>
        <dbReference type="EC" id="1.3.1.20"/>
    </reaction>
</comment>
<dbReference type="EC" id="1.1.1.179" evidence="4"/>
<accession>A0A8J2L433</accession>
<keyword evidence="2" id="KW-0560">Oxidoreductase</keyword>
<proteinExistence type="inferred from homology"/>